<dbReference type="Proteomes" id="UP000317010">
    <property type="component" value="Unassembled WGS sequence"/>
</dbReference>
<reference evidence="2 3" key="1">
    <citation type="submission" date="2019-07" db="EMBL/GenBank/DDBJ databases">
        <title>Genomic Encyclopedia of Archaeal and Bacterial Type Strains, Phase II (KMG-II): from individual species to whole genera.</title>
        <authorList>
            <person name="Goeker M."/>
        </authorList>
    </citation>
    <scope>NUCLEOTIDE SEQUENCE [LARGE SCALE GENOMIC DNA]</scope>
    <source>
        <strain evidence="2 3">ATCC BAA-1854</strain>
    </source>
</reference>
<sequence>MKSKLLYSLFTVTILALASGCISNKNTPTPTNYPTGTFTGQFRLIRNNLTTGVHDTSSANIQLVLNATTGYSVTGDTSTLQAGSHGAYAINSNYIDFQDATYPKTGTPTKTHLNGIYQYYYDGSSVFQMLTASPLDTLVLEYDLKKTN</sequence>
<proteinExistence type="predicted"/>
<feature type="signal peptide" evidence="1">
    <location>
        <begin position="1"/>
        <end position="18"/>
    </location>
</feature>
<dbReference type="OrthoDB" id="794725at2"/>
<protein>
    <recommendedName>
        <fullName evidence="4">Lipoprotein</fullName>
    </recommendedName>
</protein>
<accession>A0A562TRR0</accession>
<dbReference type="RefSeq" id="WP_144915679.1">
    <property type="nucleotide sequence ID" value="NZ_VLLI01000014.1"/>
</dbReference>
<name>A0A562TRR0_9SPHI</name>
<evidence type="ECO:0008006" key="4">
    <source>
        <dbReference type="Google" id="ProtNLM"/>
    </source>
</evidence>
<feature type="chain" id="PRO_5021904682" description="Lipoprotein" evidence="1">
    <location>
        <begin position="19"/>
        <end position="148"/>
    </location>
</feature>
<evidence type="ECO:0000313" key="3">
    <source>
        <dbReference type="Proteomes" id="UP000317010"/>
    </source>
</evidence>
<keyword evidence="3" id="KW-1185">Reference proteome</keyword>
<dbReference type="PROSITE" id="PS51257">
    <property type="entry name" value="PROKAR_LIPOPROTEIN"/>
    <property type="match status" value="1"/>
</dbReference>
<gene>
    <name evidence="2" type="ORF">JN11_04203</name>
</gene>
<keyword evidence="1" id="KW-0732">Signal</keyword>
<comment type="caution">
    <text evidence="2">The sequence shown here is derived from an EMBL/GenBank/DDBJ whole genome shotgun (WGS) entry which is preliminary data.</text>
</comment>
<dbReference type="AlphaFoldDB" id="A0A562TRR0"/>
<evidence type="ECO:0000256" key="1">
    <source>
        <dbReference type="SAM" id="SignalP"/>
    </source>
</evidence>
<dbReference type="EMBL" id="VLLI01000014">
    <property type="protein sequence ID" value="TWI95928.1"/>
    <property type="molecule type" value="Genomic_DNA"/>
</dbReference>
<organism evidence="2 3">
    <name type="scientific">Mucilaginibacter frigoritolerans</name>
    <dbReference type="NCBI Taxonomy" id="652788"/>
    <lineage>
        <taxon>Bacteria</taxon>
        <taxon>Pseudomonadati</taxon>
        <taxon>Bacteroidota</taxon>
        <taxon>Sphingobacteriia</taxon>
        <taxon>Sphingobacteriales</taxon>
        <taxon>Sphingobacteriaceae</taxon>
        <taxon>Mucilaginibacter</taxon>
    </lineage>
</organism>
<evidence type="ECO:0000313" key="2">
    <source>
        <dbReference type="EMBL" id="TWI95928.1"/>
    </source>
</evidence>